<evidence type="ECO:0000256" key="8">
    <source>
        <dbReference type="ARBA" id="ARBA00022643"/>
    </source>
</evidence>
<feature type="binding site" evidence="13">
    <location>
        <begin position="317"/>
        <end position="318"/>
    </location>
    <ligand>
        <name>FMN</name>
        <dbReference type="ChEBI" id="CHEBI:58210"/>
    </ligand>
</feature>
<comment type="pathway">
    <text evidence="3 13">Pyrimidine metabolism; UMP biosynthesis via de novo pathway; orotate from (S)-dihydroorotate (quinone route): step 1/1.</text>
</comment>
<feature type="binding site" evidence="13">
    <location>
        <begin position="110"/>
        <end position="114"/>
    </location>
    <ligand>
        <name>substrate</name>
    </ligand>
</feature>
<feature type="active site" description="Nucleophile" evidence="13">
    <location>
        <position position="174"/>
    </location>
</feature>
<comment type="catalytic activity">
    <reaction evidence="12 13">
        <text>(S)-dihydroorotate + a quinone = orotate + a quinol</text>
        <dbReference type="Rhea" id="RHEA:30187"/>
        <dbReference type="ChEBI" id="CHEBI:24646"/>
        <dbReference type="ChEBI" id="CHEBI:30839"/>
        <dbReference type="ChEBI" id="CHEBI:30864"/>
        <dbReference type="ChEBI" id="CHEBI:132124"/>
        <dbReference type="EC" id="1.3.5.2"/>
    </reaction>
</comment>
<feature type="binding site" evidence="13">
    <location>
        <position position="171"/>
    </location>
    <ligand>
        <name>FMN</name>
        <dbReference type="ChEBI" id="CHEBI:58210"/>
    </ligand>
</feature>
<feature type="binding site" evidence="13">
    <location>
        <position position="171"/>
    </location>
    <ligand>
        <name>substrate</name>
    </ligand>
</feature>
<dbReference type="InterPro" id="IPR005719">
    <property type="entry name" value="Dihydroorotate_DH_2"/>
</dbReference>
<dbReference type="FunFam" id="3.20.20.70:FF:000028">
    <property type="entry name" value="Dihydroorotate dehydrogenase (quinone)"/>
    <property type="match status" value="1"/>
</dbReference>
<gene>
    <name evidence="13" type="primary">pyrD</name>
    <name evidence="15" type="ORF">FHS09_002306</name>
</gene>
<comment type="similarity">
    <text evidence="4 13">Belongs to the dihydroorotate dehydrogenase family. Type 2 subfamily.</text>
</comment>
<feature type="binding site" evidence="13">
    <location>
        <begin position="245"/>
        <end position="246"/>
    </location>
    <ligand>
        <name>substrate</name>
    </ligand>
</feature>
<feature type="binding site" evidence="13">
    <location>
        <position position="65"/>
    </location>
    <ligand>
        <name>substrate</name>
    </ligand>
</feature>
<dbReference type="PANTHER" id="PTHR48109">
    <property type="entry name" value="DIHYDROOROTATE DEHYDROGENASE (QUINONE), MITOCHONDRIAL-RELATED"/>
    <property type="match status" value="1"/>
</dbReference>
<dbReference type="NCBIfam" id="NF003652">
    <property type="entry name" value="PRK05286.2-5"/>
    <property type="match status" value="1"/>
</dbReference>
<evidence type="ECO:0000256" key="3">
    <source>
        <dbReference type="ARBA" id="ARBA00005161"/>
    </source>
</evidence>
<evidence type="ECO:0000256" key="7">
    <source>
        <dbReference type="ARBA" id="ARBA00022630"/>
    </source>
</evidence>
<evidence type="ECO:0000256" key="12">
    <source>
        <dbReference type="ARBA" id="ARBA00048639"/>
    </source>
</evidence>
<evidence type="ECO:0000256" key="13">
    <source>
        <dbReference type="HAMAP-Rule" id="MF_00225"/>
    </source>
</evidence>
<dbReference type="NCBIfam" id="NF003646">
    <property type="entry name" value="PRK05286.1-4"/>
    <property type="match status" value="1"/>
</dbReference>
<comment type="subcellular location">
    <subcellularLocation>
        <location evidence="2 13">Cell membrane</location>
        <topology evidence="2 13">Peripheral membrane protein</topology>
    </subcellularLocation>
</comment>
<comment type="function">
    <text evidence="1 13">Catalyzes the conversion of dihydroorotate to orotate with quinone as electron acceptor.</text>
</comment>
<dbReference type="Pfam" id="PF01180">
    <property type="entry name" value="DHO_dh"/>
    <property type="match status" value="1"/>
</dbReference>
<dbReference type="EC" id="1.3.5.2" evidence="13"/>
<keyword evidence="6 13" id="KW-1003">Cell membrane</keyword>
<organism evidence="15 16">
    <name type="scientific">Microbulbifer rhizosphaerae</name>
    <dbReference type="NCBI Taxonomy" id="1562603"/>
    <lineage>
        <taxon>Bacteria</taxon>
        <taxon>Pseudomonadati</taxon>
        <taxon>Pseudomonadota</taxon>
        <taxon>Gammaproteobacteria</taxon>
        <taxon>Cellvibrionales</taxon>
        <taxon>Microbulbiferaceae</taxon>
        <taxon>Microbulbifer</taxon>
    </lineage>
</organism>
<evidence type="ECO:0000256" key="11">
    <source>
        <dbReference type="ARBA" id="ARBA00023136"/>
    </source>
</evidence>
<feature type="binding site" evidence="13">
    <location>
        <position position="296"/>
    </location>
    <ligand>
        <name>FMN</name>
        <dbReference type="ChEBI" id="CHEBI:58210"/>
    </ligand>
</feature>
<dbReference type="EMBL" id="JACHWZ010000009">
    <property type="protein sequence ID" value="MBB3061473.1"/>
    <property type="molecule type" value="Genomic_DNA"/>
</dbReference>
<dbReference type="GO" id="GO:0005737">
    <property type="term" value="C:cytoplasm"/>
    <property type="evidence" value="ECO:0007669"/>
    <property type="project" value="InterPro"/>
</dbReference>
<comment type="caution">
    <text evidence="15">The sequence shown here is derived from an EMBL/GenBank/DDBJ whole genome shotgun (WGS) entry which is preliminary data.</text>
</comment>
<dbReference type="GO" id="GO:0044205">
    <property type="term" value="P:'de novo' UMP biosynthetic process"/>
    <property type="evidence" value="ECO:0007669"/>
    <property type="project" value="UniProtKB-UniRule"/>
</dbReference>
<evidence type="ECO:0000256" key="5">
    <source>
        <dbReference type="ARBA" id="ARBA00011245"/>
    </source>
</evidence>
<proteinExistence type="inferred from homology"/>
<feature type="binding site" evidence="13">
    <location>
        <position position="244"/>
    </location>
    <ligand>
        <name>FMN</name>
        <dbReference type="ChEBI" id="CHEBI:58210"/>
    </ligand>
</feature>
<sequence>MYSHLRKALFALDPERAHHLSLDAIGAAERLGLINLFSKPVPDDPVELMGLTLPNPVGLAAGLDKNAQAFNGLGALGFGFVEVGTVTPRPQPGNPQPRLFRLQEAEAIINRMGFNNLGVDYLVQRVKRRRYGGVLGINVGKNFDTPVERAADDYCLCMEKVYPYADYITANVSSPNTKGLRDLQFGESLDRLLGEIKEKQLQLAQSCGRSVPLAVKIAPDIDDEAIARIAESLREYEIEGVIATNTTVDKSSVAHLPHGREEGGLSGRPLAEKSTRVIAQLARELRGQIPIIGVGGIFDGASAVEKIRAGATAVQIYSGFIYRGPALVKEVVEAIAILRQQGAGGR</sequence>
<dbReference type="HAMAP" id="MF_00225">
    <property type="entry name" value="DHO_dh_type2"/>
    <property type="match status" value="1"/>
</dbReference>
<keyword evidence="9 13" id="KW-0665">Pyrimidine biosynthesis</keyword>
<keyword evidence="16" id="KW-1185">Reference proteome</keyword>
<keyword evidence="11 13" id="KW-0472">Membrane</keyword>
<keyword evidence="10 13" id="KW-0560">Oxidoreductase</keyword>
<dbReference type="RefSeq" id="WP_183459873.1">
    <property type="nucleotide sequence ID" value="NZ_JACHWZ010000009.1"/>
</dbReference>
<dbReference type="InterPro" id="IPR012135">
    <property type="entry name" value="Dihydroorotate_DH_1_2"/>
</dbReference>
<keyword evidence="7 13" id="KW-0285">Flavoprotein</keyword>
<dbReference type="SUPFAM" id="SSF51395">
    <property type="entry name" value="FMN-linked oxidoreductases"/>
    <property type="match status" value="1"/>
</dbReference>
<dbReference type="AlphaFoldDB" id="A0A7W4WC03"/>
<comment type="cofactor">
    <cofactor evidence="13">
        <name>FMN</name>
        <dbReference type="ChEBI" id="CHEBI:58210"/>
    </cofactor>
    <text evidence="13">Binds 1 FMN per subunit.</text>
</comment>
<dbReference type="NCBIfam" id="NF003645">
    <property type="entry name" value="PRK05286.1-2"/>
    <property type="match status" value="1"/>
</dbReference>
<feature type="binding site" evidence="13">
    <location>
        <position position="176"/>
    </location>
    <ligand>
        <name>substrate</name>
    </ligand>
</feature>
<dbReference type="PROSITE" id="PS00912">
    <property type="entry name" value="DHODEHASE_2"/>
    <property type="match status" value="1"/>
</dbReference>
<evidence type="ECO:0000256" key="10">
    <source>
        <dbReference type="ARBA" id="ARBA00023002"/>
    </source>
</evidence>
<dbReference type="GO" id="GO:0106430">
    <property type="term" value="F:dihydroorotate dehydrogenase (quinone) activity"/>
    <property type="evidence" value="ECO:0007669"/>
    <property type="project" value="UniProtKB-EC"/>
</dbReference>
<feature type="domain" description="Dihydroorotate dehydrogenase catalytic" evidence="14">
    <location>
        <begin position="46"/>
        <end position="335"/>
    </location>
</feature>
<dbReference type="PROSITE" id="PS00911">
    <property type="entry name" value="DHODEHASE_1"/>
    <property type="match status" value="1"/>
</dbReference>
<feature type="binding site" evidence="13">
    <location>
        <position position="267"/>
    </location>
    <ligand>
        <name>FMN</name>
        <dbReference type="ChEBI" id="CHEBI:58210"/>
    </ligand>
</feature>
<evidence type="ECO:0000259" key="14">
    <source>
        <dbReference type="Pfam" id="PF01180"/>
    </source>
</evidence>
<accession>A0A7W4WC03</accession>
<name>A0A7W4WC03_9GAMM</name>
<dbReference type="Gene3D" id="3.20.20.70">
    <property type="entry name" value="Aldolase class I"/>
    <property type="match status" value="1"/>
</dbReference>
<comment type="subunit">
    <text evidence="5 13">Monomer.</text>
</comment>
<dbReference type="GO" id="GO:0005886">
    <property type="term" value="C:plasma membrane"/>
    <property type="evidence" value="ECO:0007669"/>
    <property type="project" value="UniProtKB-SubCell"/>
</dbReference>
<dbReference type="CDD" id="cd04738">
    <property type="entry name" value="DHOD_2_like"/>
    <property type="match status" value="1"/>
</dbReference>
<keyword evidence="8 13" id="KW-0288">FMN</keyword>
<evidence type="ECO:0000313" key="16">
    <source>
        <dbReference type="Proteomes" id="UP000535937"/>
    </source>
</evidence>
<evidence type="ECO:0000256" key="1">
    <source>
        <dbReference type="ARBA" id="ARBA00003125"/>
    </source>
</evidence>
<dbReference type="InterPro" id="IPR050074">
    <property type="entry name" value="DHO_dehydrogenase"/>
</dbReference>
<evidence type="ECO:0000256" key="9">
    <source>
        <dbReference type="ARBA" id="ARBA00022975"/>
    </source>
</evidence>
<evidence type="ECO:0000256" key="6">
    <source>
        <dbReference type="ARBA" id="ARBA00022475"/>
    </source>
</evidence>
<dbReference type="NCBIfam" id="TIGR01036">
    <property type="entry name" value="pyrD_sub2"/>
    <property type="match status" value="1"/>
</dbReference>
<dbReference type="Proteomes" id="UP000535937">
    <property type="component" value="Unassembled WGS sequence"/>
</dbReference>
<feature type="binding site" evidence="13">
    <location>
        <position position="138"/>
    </location>
    <ligand>
        <name>FMN</name>
        <dbReference type="ChEBI" id="CHEBI:58210"/>
    </ligand>
</feature>
<feature type="binding site" evidence="13">
    <location>
        <begin position="61"/>
        <end position="65"/>
    </location>
    <ligand>
        <name>FMN</name>
        <dbReference type="ChEBI" id="CHEBI:58210"/>
    </ligand>
</feature>
<evidence type="ECO:0000256" key="2">
    <source>
        <dbReference type="ARBA" id="ARBA00004202"/>
    </source>
</evidence>
<protein>
    <recommendedName>
        <fullName evidence="13">Dihydroorotate dehydrogenase (quinone)</fullName>
        <ecNumber evidence="13">1.3.5.2</ecNumber>
    </recommendedName>
    <alternativeName>
        <fullName evidence="13">DHOdehase</fullName>
        <shortName evidence="13">DHOD</shortName>
        <shortName evidence="13">DHODase</shortName>
    </alternativeName>
    <alternativeName>
        <fullName evidence="13">Dihydroorotate oxidase</fullName>
    </alternativeName>
</protein>
<feature type="binding site" evidence="13">
    <location>
        <position position="216"/>
    </location>
    <ligand>
        <name>FMN</name>
        <dbReference type="ChEBI" id="CHEBI:58210"/>
    </ligand>
</feature>
<feature type="binding site" evidence="13">
    <location>
        <position position="85"/>
    </location>
    <ligand>
        <name>FMN</name>
        <dbReference type="ChEBI" id="CHEBI:58210"/>
    </ligand>
</feature>
<evidence type="ECO:0000256" key="4">
    <source>
        <dbReference type="ARBA" id="ARBA00005359"/>
    </source>
</evidence>
<dbReference type="PIRSF" id="PIRSF000164">
    <property type="entry name" value="DHO_oxidase"/>
    <property type="match status" value="1"/>
</dbReference>
<dbReference type="InterPro" id="IPR001295">
    <property type="entry name" value="Dihydroorotate_DH_CS"/>
</dbReference>
<dbReference type="GO" id="GO:0006207">
    <property type="term" value="P:'de novo' pyrimidine nucleobase biosynthetic process"/>
    <property type="evidence" value="ECO:0007669"/>
    <property type="project" value="UniProtKB-UniRule"/>
</dbReference>
<dbReference type="NCBIfam" id="NF003644">
    <property type="entry name" value="PRK05286.1-1"/>
    <property type="match status" value="1"/>
</dbReference>
<dbReference type="UniPathway" id="UPA00070">
    <property type="reaction ID" value="UER00946"/>
</dbReference>
<evidence type="ECO:0000313" key="15">
    <source>
        <dbReference type="EMBL" id="MBB3061473.1"/>
    </source>
</evidence>
<dbReference type="PANTHER" id="PTHR48109:SF4">
    <property type="entry name" value="DIHYDROOROTATE DEHYDROGENASE (QUINONE), MITOCHONDRIAL"/>
    <property type="match status" value="1"/>
</dbReference>
<dbReference type="InterPro" id="IPR005720">
    <property type="entry name" value="Dihydroorotate_DH_cat"/>
</dbReference>
<reference evidence="15 16" key="1">
    <citation type="submission" date="2020-08" db="EMBL/GenBank/DDBJ databases">
        <title>Genomic Encyclopedia of Type Strains, Phase III (KMG-III): the genomes of soil and plant-associated and newly described type strains.</title>
        <authorList>
            <person name="Whitman W."/>
        </authorList>
    </citation>
    <scope>NUCLEOTIDE SEQUENCE [LARGE SCALE GENOMIC DNA]</scope>
    <source>
        <strain evidence="15 16">CECT 8799</strain>
    </source>
</reference>
<dbReference type="InterPro" id="IPR013785">
    <property type="entry name" value="Aldolase_TIM"/>
</dbReference>